<reference evidence="1" key="1">
    <citation type="submission" date="2023-10" db="EMBL/GenBank/DDBJ databases">
        <authorList>
            <person name="Rodriguez Cubillos JULIANA M."/>
            <person name="De Vega J."/>
        </authorList>
    </citation>
    <scope>NUCLEOTIDE SEQUENCE</scope>
</reference>
<protein>
    <submittedName>
        <fullName evidence="1">Uncharacterized protein</fullName>
    </submittedName>
</protein>
<sequence>MAKGDKPLRLHEIHEKLIKAWAPVDKWQITPLGKGFYEFYFQNCEDLNRVWSIGTWNLKPGLLRLSAWSNDFKPENLKVTNAQIWIRIYGLPQEYWMPTTLFSIASGIGTPLSLDEATKQRTMGHFARILVDVNLAEELHYRILVEREGYAFFVDIDYENLPYFCEHCCCIGHSIDKGIGNLDTRLVLKNLCLKHKPNIIFISEPMISYAQFPGDFLRPLNLKRFALNFRRHGIPNLWGFCDLNIDPLVLQLSEQHVAFSLTFDQQTCYIAAIYASTSHVNRRKLWLELNSLQSRFVGPWCMIGDFNAVLGAHEKYGRCLPNKTSCDEFSNWTNSNHLIHLDTLGNQFTWANARRGPAYAALRLDRVICNSMWIDTWNFVSCCTLPKVQSDHHPLLFNFDSDVQTFPSSFKFQSMWMSHDDCKRVISEHWKKDVVGCPMFILQAKLKSLKPILKSWNKDVFGDVNTKVSNVVAKVDSIQQIINDSGYTDAVGDEEKLAQVSLNDALRVQEHFWRDKSRSKWFVEGDRNTGYFHKLTKIRHISNRMIRLKAGDNYIEDINDIEHHVLNFYKELFASNNNCAPTNIIERTIPHLITVADNDMMTKIPSFEEVKQAVFNMDGSSSPGPDGFGGCFFQNYWDIVGSDVVASVTQFFSQGWILPNLNSSHVALVPKFPGADTIENFRPIAVANFQFKIITKILADRLAVIAPKIVSEHQRGNIHDLLEVYGANSGQRVSPHKSKLYGGSISPTRLNILSNTLGFSLGSLPFDYLGVPIFKGKPKKIHLQALADRVKSKLASWKGHSLSMMGRVQLVNSVIHGMLTYSFKLGYKLKDLILEPLPNPISHLVNAKVAEVIHNQVWALPEIFKQQFPTITCDIQALSLPSTPEPDELVWEDSISGELTFKLAYSCDMQPPQCIGWTKFIWKFFIPPSRSLVAWRIMHHVIATDDNLIKRGLTIVSCCSLCGSSYETVTHLFLRCPFIMQYWNWLSSLLGMPLDLSNFDSLLGMCNKGWSPQLHDLIIAAIVNILWKVWKCRNNVRFNDIYPYFSRDLIYVKNLIHQAAHYSKGHMYSSIKEFSILKHFGVDCHPPPPPSIKQVNWIMPPSFWVKCNTDGASRGSPGISSCGGIFSDHLGTFLGAFSANIGVATSLYAEICAAIYAIEFASAKGWTRLWLECDSILLVQAFTNVNVVRWKLKVKWKNCLHIVRNFRFRFSHIYREGNTCADRLANAGFFCGWVSLVGSITKLL</sequence>
<dbReference type="Proteomes" id="UP001177021">
    <property type="component" value="Unassembled WGS sequence"/>
</dbReference>
<evidence type="ECO:0000313" key="2">
    <source>
        <dbReference type="Proteomes" id="UP001177021"/>
    </source>
</evidence>
<keyword evidence="2" id="KW-1185">Reference proteome</keyword>
<accession>A0ACB0LBZ2</accession>
<organism evidence="1 2">
    <name type="scientific">Trifolium pratense</name>
    <name type="common">Red clover</name>
    <dbReference type="NCBI Taxonomy" id="57577"/>
    <lineage>
        <taxon>Eukaryota</taxon>
        <taxon>Viridiplantae</taxon>
        <taxon>Streptophyta</taxon>
        <taxon>Embryophyta</taxon>
        <taxon>Tracheophyta</taxon>
        <taxon>Spermatophyta</taxon>
        <taxon>Magnoliopsida</taxon>
        <taxon>eudicotyledons</taxon>
        <taxon>Gunneridae</taxon>
        <taxon>Pentapetalae</taxon>
        <taxon>rosids</taxon>
        <taxon>fabids</taxon>
        <taxon>Fabales</taxon>
        <taxon>Fabaceae</taxon>
        <taxon>Papilionoideae</taxon>
        <taxon>50 kb inversion clade</taxon>
        <taxon>NPAAA clade</taxon>
        <taxon>Hologalegina</taxon>
        <taxon>IRL clade</taxon>
        <taxon>Trifolieae</taxon>
        <taxon>Trifolium</taxon>
    </lineage>
</organism>
<comment type="caution">
    <text evidence="1">The sequence shown here is derived from an EMBL/GenBank/DDBJ whole genome shotgun (WGS) entry which is preliminary data.</text>
</comment>
<name>A0ACB0LBZ2_TRIPR</name>
<proteinExistence type="predicted"/>
<gene>
    <name evidence="1" type="ORF">MILVUS5_LOCUS31527</name>
</gene>
<evidence type="ECO:0000313" key="1">
    <source>
        <dbReference type="EMBL" id="CAJ2666786.1"/>
    </source>
</evidence>
<dbReference type="EMBL" id="CASHSV030000513">
    <property type="protein sequence ID" value="CAJ2666786.1"/>
    <property type="molecule type" value="Genomic_DNA"/>
</dbReference>